<dbReference type="Pfam" id="PF21718">
    <property type="entry name" value="KH_DTX3L"/>
    <property type="match status" value="1"/>
</dbReference>
<evidence type="ECO:0000256" key="1">
    <source>
        <dbReference type="ARBA" id="ARBA00000900"/>
    </source>
</evidence>
<dbReference type="Pfam" id="PF00097">
    <property type="entry name" value="zf-C3HC4"/>
    <property type="match status" value="1"/>
</dbReference>
<evidence type="ECO:0000256" key="6">
    <source>
        <dbReference type="ARBA" id="ARBA00022771"/>
    </source>
</evidence>
<evidence type="ECO:0000259" key="11">
    <source>
        <dbReference type="PROSITE" id="PS50089"/>
    </source>
</evidence>
<dbReference type="InterPro" id="IPR017907">
    <property type="entry name" value="Znf_RING_CS"/>
</dbReference>
<keyword evidence="9" id="KW-0963">Cytoplasm</keyword>
<proteinExistence type="inferred from homology"/>
<dbReference type="EC" id="2.3.2.27" evidence="9"/>
<feature type="region of interest" description="Disordered" evidence="10">
    <location>
        <begin position="670"/>
        <end position="699"/>
    </location>
</feature>
<gene>
    <name evidence="12" type="ORF">QTP70_014615</name>
</gene>
<comment type="catalytic activity">
    <reaction evidence="1 9">
        <text>S-ubiquitinyl-[E2 ubiquitin-conjugating enzyme]-L-cysteine + [acceptor protein]-L-lysine = [E2 ubiquitin-conjugating enzyme]-L-cysteine + N(6)-ubiquitinyl-[acceptor protein]-L-lysine.</text>
        <dbReference type="EC" id="2.3.2.27"/>
    </reaction>
</comment>
<evidence type="ECO:0000256" key="5">
    <source>
        <dbReference type="ARBA" id="ARBA00022723"/>
    </source>
</evidence>
<evidence type="ECO:0000256" key="8">
    <source>
        <dbReference type="PROSITE-ProRule" id="PRU00175"/>
    </source>
</evidence>
<dbReference type="PROSITE" id="PS00518">
    <property type="entry name" value="ZF_RING_1"/>
    <property type="match status" value="1"/>
</dbReference>
<dbReference type="InterPro" id="IPR001841">
    <property type="entry name" value="Znf_RING"/>
</dbReference>
<evidence type="ECO:0000256" key="9">
    <source>
        <dbReference type="RuleBase" id="RU367105"/>
    </source>
</evidence>
<comment type="caution">
    <text evidence="12">The sequence shown here is derived from an EMBL/GenBank/DDBJ whole genome shotgun (WGS) entry which is preliminary data.</text>
</comment>
<dbReference type="InterPro" id="IPR039396">
    <property type="entry name" value="Deltex_C"/>
</dbReference>
<comment type="subcellular location">
    <subcellularLocation>
        <location evidence="9">Cytoplasm</location>
    </subcellularLocation>
</comment>
<dbReference type="EMBL" id="JAUCMX010000023">
    <property type="protein sequence ID" value="KAK3512479.1"/>
    <property type="molecule type" value="Genomic_DNA"/>
</dbReference>
<reference evidence="12" key="1">
    <citation type="submission" date="2023-06" db="EMBL/GenBank/DDBJ databases">
        <title>Male Hemibagrus guttatus genome.</title>
        <authorList>
            <person name="Bian C."/>
        </authorList>
    </citation>
    <scope>NUCLEOTIDE SEQUENCE</scope>
    <source>
        <strain evidence="12">Male_cb2023</strain>
        <tissue evidence="12">Muscle</tissue>
    </source>
</reference>
<feature type="compositionally biased region" description="Low complexity" evidence="10">
    <location>
        <begin position="131"/>
        <end position="150"/>
    </location>
</feature>
<dbReference type="SUPFAM" id="SSF57850">
    <property type="entry name" value="RING/U-box"/>
    <property type="match status" value="1"/>
</dbReference>
<dbReference type="GO" id="GO:0016567">
    <property type="term" value="P:protein ubiquitination"/>
    <property type="evidence" value="ECO:0007669"/>
    <property type="project" value="UniProtKB-UniRule"/>
</dbReference>
<keyword evidence="4 9" id="KW-0808">Transferase</keyword>
<dbReference type="InterPro" id="IPR013083">
    <property type="entry name" value="Znf_RING/FYVE/PHD"/>
</dbReference>
<feature type="compositionally biased region" description="Basic and acidic residues" evidence="10">
    <location>
        <begin position="670"/>
        <end position="679"/>
    </location>
</feature>
<feature type="compositionally biased region" description="Basic and acidic residues" evidence="10">
    <location>
        <begin position="156"/>
        <end position="165"/>
    </location>
</feature>
<dbReference type="Gene3D" id="3.30.390.130">
    <property type="match status" value="1"/>
</dbReference>
<dbReference type="PROSITE" id="PS50089">
    <property type="entry name" value="ZF_RING_2"/>
    <property type="match status" value="1"/>
</dbReference>
<dbReference type="InterPro" id="IPR048409">
    <property type="entry name" value="DTX3L_KH-like"/>
</dbReference>
<feature type="compositionally biased region" description="Polar residues" evidence="10">
    <location>
        <begin position="98"/>
        <end position="108"/>
    </location>
</feature>
<dbReference type="GO" id="GO:0007219">
    <property type="term" value="P:Notch signaling pathway"/>
    <property type="evidence" value="ECO:0007669"/>
    <property type="project" value="InterPro"/>
</dbReference>
<comment type="pathway">
    <text evidence="2 9">Protein modification; protein ubiquitination.</text>
</comment>
<keyword evidence="13" id="KW-1185">Reference proteome</keyword>
<dbReference type="CDD" id="cd09633">
    <property type="entry name" value="Deltex_C"/>
    <property type="match status" value="1"/>
</dbReference>
<evidence type="ECO:0000256" key="2">
    <source>
        <dbReference type="ARBA" id="ARBA00004906"/>
    </source>
</evidence>
<dbReference type="AlphaFoldDB" id="A0AAE0Q2M6"/>
<comment type="similarity">
    <text evidence="3 9">Belongs to the Deltex family.</text>
</comment>
<dbReference type="GO" id="GO:0005737">
    <property type="term" value="C:cytoplasm"/>
    <property type="evidence" value="ECO:0007669"/>
    <property type="project" value="UniProtKB-SubCell"/>
</dbReference>
<dbReference type="Proteomes" id="UP001274896">
    <property type="component" value="Unassembled WGS sequence"/>
</dbReference>
<dbReference type="InterPro" id="IPR039399">
    <property type="entry name" value="Deltex_C_sf"/>
</dbReference>
<evidence type="ECO:0000313" key="12">
    <source>
        <dbReference type="EMBL" id="KAK3512479.1"/>
    </source>
</evidence>
<evidence type="ECO:0000256" key="10">
    <source>
        <dbReference type="SAM" id="MobiDB-lite"/>
    </source>
</evidence>
<feature type="compositionally biased region" description="Polar residues" evidence="10">
    <location>
        <begin position="166"/>
        <end position="176"/>
    </location>
</feature>
<evidence type="ECO:0000313" key="13">
    <source>
        <dbReference type="Proteomes" id="UP001274896"/>
    </source>
</evidence>
<evidence type="ECO:0000256" key="4">
    <source>
        <dbReference type="ARBA" id="ARBA00022679"/>
    </source>
</evidence>
<dbReference type="Gene3D" id="3.30.40.10">
    <property type="entry name" value="Zinc/RING finger domain, C3HC4 (zinc finger)"/>
    <property type="match status" value="1"/>
</dbReference>
<dbReference type="InterPro" id="IPR018957">
    <property type="entry name" value="Znf_C3HC4_RING-type"/>
</dbReference>
<feature type="region of interest" description="Disordered" evidence="10">
    <location>
        <begin position="47"/>
        <end position="84"/>
    </location>
</feature>
<dbReference type="PANTHER" id="PTHR12622">
    <property type="entry name" value="DELTEX-RELATED"/>
    <property type="match status" value="1"/>
</dbReference>
<keyword evidence="6 8" id="KW-0863">Zinc-finger</keyword>
<dbReference type="SMART" id="SM00184">
    <property type="entry name" value="RING"/>
    <property type="match status" value="1"/>
</dbReference>
<dbReference type="Pfam" id="PF18102">
    <property type="entry name" value="DTC"/>
    <property type="match status" value="1"/>
</dbReference>
<evidence type="ECO:0000256" key="7">
    <source>
        <dbReference type="ARBA" id="ARBA00022833"/>
    </source>
</evidence>
<feature type="domain" description="RING-type" evidence="11">
    <location>
        <begin position="702"/>
        <end position="741"/>
    </location>
</feature>
<name>A0AAE0Q2M6_9TELE</name>
<keyword evidence="5 9" id="KW-0479">Metal-binding</keyword>
<dbReference type="InterPro" id="IPR039398">
    <property type="entry name" value="Deltex_fam"/>
</dbReference>
<organism evidence="12 13">
    <name type="scientific">Hemibagrus guttatus</name>
    <dbReference type="NCBI Taxonomy" id="175788"/>
    <lineage>
        <taxon>Eukaryota</taxon>
        <taxon>Metazoa</taxon>
        <taxon>Chordata</taxon>
        <taxon>Craniata</taxon>
        <taxon>Vertebrata</taxon>
        <taxon>Euteleostomi</taxon>
        <taxon>Actinopterygii</taxon>
        <taxon>Neopterygii</taxon>
        <taxon>Teleostei</taxon>
        <taxon>Ostariophysi</taxon>
        <taxon>Siluriformes</taxon>
        <taxon>Bagridae</taxon>
        <taxon>Hemibagrus</taxon>
    </lineage>
</organism>
<accession>A0AAE0Q2M6</accession>
<sequence length="882" mass="97691">MAEEMEYTELMTQNSAWSQLTTQAEDKSKQTITTTNTQDLYTAGLVDSNLRTLPADKETEDMDTTPPTLSSSGRDAVDLYTAGPGGSGPAVLAAAQISVPQSESPSTVTEEHQLKPLNVGAPGLDMYRDQTSLSASSDTSQTSSSAPKSAHTTRNKLPDNEKDKSSVSAASDTSQDTTDKNELLKVPSAPRDVSKVYVKVDWPGKIPEKFKNHLQRALQSWCNSEKTVNCSVDVVQILDDEGTAEVEVTPSSDLNDVKTATLTFKHFNKEVRVYFQKAELQPENKSFTLKENKTVTSETDAGTILTSNMMDVGAASILPGHDVLSGASGALTVPPFLYCYLIQAYKKEMEKIENEFGVKIKAETCISFSTEKTDEKNGSDSVRRATEAFIHLYQTKANNLKPVSIPQSHMESEIMKEVLNNIPCEDNRIALNMSANNHLLFGPEHITLMVERLINLNRGDEGATSLNHSKPHNMETSSNWSATRKTFQSLDMDIKDTPTGIEMDEAHWQLMGAAYKEQISKIQNKYGVEFHAELVQGLSKVSARSIGAHQLNLQAHALSALTHLYQKVVTSAVTCDLKDASYTEIVSQAFERIKSQHTCVGGGERNGSWNLFGLPKHLVPTIADIEKNIGEPIFDEKMKKILGYPWKFPQASGFQRDHMEMDVMRGAHGTDLRAGRENPDFTQTFPNKAKENDKEEENEDNCPICLDTFTEKTKLDCGHEFCKECLKQSIKSGGKICPLCKKIFGKLKGNQPDGQMHIQVTQYMDLPGYQNCGTIEINYTIPNGIQTSVHPNPGTPYHGTHRTAYLPNNAEGKYVLTLLQRAFDQKLIFTVGSSRTSGADNVVIWNDIHHKTNRNGGPQRYGYPDPDYLNRVKEELKAKGIE</sequence>
<keyword evidence="7 9" id="KW-0862">Zinc</keyword>
<evidence type="ECO:0000256" key="3">
    <source>
        <dbReference type="ARBA" id="ARBA00009413"/>
    </source>
</evidence>
<protein>
    <recommendedName>
        <fullName evidence="9">E3 ubiquitin-protein ligase</fullName>
        <ecNumber evidence="9">2.3.2.27</ecNumber>
    </recommendedName>
</protein>
<feature type="region of interest" description="Disordered" evidence="10">
    <location>
        <begin position="97"/>
        <end position="187"/>
    </location>
</feature>
<dbReference type="GO" id="GO:0008270">
    <property type="term" value="F:zinc ion binding"/>
    <property type="evidence" value="ECO:0007669"/>
    <property type="project" value="UniProtKB-KW"/>
</dbReference>
<dbReference type="GO" id="GO:0061630">
    <property type="term" value="F:ubiquitin protein ligase activity"/>
    <property type="evidence" value="ECO:0007669"/>
    <property type="project" value="UniProtKB-UniRule"/>
</dbReference>